<dbReference type="GO" id="GO:0022832">
    <property type="term" value="F:voltage-gated channel activity"/>
    <property type="evidence" value="ECO:0007669"/>
    <property type="project" value="InterPro"/>
</dbReference>
<comment type="subcellular location">
    <subcellularLocation>
        <location evidence="1">Membrane</location>
        <topology evidence="1">Multi-pass membrane protein</topology>
    </subcellularLocation>
</comment>
<feature type="domain" description="Ion transport" evidence="6">
    <location>
        <begin position="162"/>
        <end position="401"/>
    </location>
</feature>
<keyword evidence="8" id="KW-1185">Reference proteome</keyword>
<dbReference type="Gene3D" id="1.10.287.70">
    <property type="match status" value="2"/>
</dbReference>
<dbReference type="Proteomes" id="UP000593567">
    <property type="component" value="Unassembled WGS sequence"/>
</dbReference>
<reference evidence="7" key="1">
    <citation type="submission" date="2020-06" db="EMBL/GenBank/DDBJ databases">
        <title>Draft genome of Bugula neritina, a colonial animal packing powerful symbionts and potential medicines.</title>
        <authorList>
            <person name="Rayko M."/>
        </authorList>
    </citation>
    <scope>NUCLEOTIDE SEQUENCE [LARGE SCALE GENOMIC DNA]</scope>
    <source>
        <strain evidence="7">Kwan_BN1</strain>
    </source>
</reference>
<feature type="transmembrane region" description="Helical" evidence="5">
    <location>
        <begin position="164"/>
        <end position="184"/>
    </location>
</feature>
<dbReference type="EMBL" id="VXIV02001817">
    <property type="protein sequence ID" value="KAF6029423.1"/>
    <property type="molecule type" value="Genomic_DNA"/>
</dbReference>
<protein>
    <submittedName>
        <fullName evidence="7">TPCN2</fullName>
    </submittedName>
</protein>
<dbReference type="GO" id="GO:0097682">
    <property type="term" value="F:intracellularly phosphatidylinositol-3,5-bisphosphate-gated monatomic cation channel activity"/>
    <property type="evidence" value="ECO:0007669"/>
    <property type="project" value="TreeGrafter"/>
</dbReference>
<evidence type="ECO:0000259" key="6">
    <source>
        <dbReference type="Pfam" id="PF00520"/>
    </source>
</evidence>
<feature type="transmembrane region" description="Helical" evidence="5">
    <location>
        <begin position="375"/>
        <end position="398"/>
    </location>
</feature>
<evidence type="ECO:0000256" key="1">
    <source>
        <dbReference type="ARBA" id="ARBA00004141"/>
    </source>
</evidence>
<keyword evidence="4 5" id="KW-0472">Membrane</keyword>
<feature type="transmembrane region" description="Helical" evidence="5">
    <location>
        <begin position="271"/>
        <end position="288"/>
    </location>
</feature>
<dbReference type="AlphaFoldDB" id="A0A7J7JU18"/>
<dbReference type="GO" id="GO:0015280">
    <property type="term" value="F:ligand-gated sodium channel activity"/>
    <property type="evidence" value="ECO:0007669"/>
    <property type="project" value="TreeGrafter"/>
</dbReference>
<evidence type="ECO:0000256" key="3">
    <source>
        <dbReference type="ARBA" id="ARBA00022989"/>
    </source>
</evidence>
<dbReference type="PANTHER" id="PTHR46768">
    <property type="entry name" value="TWO PORE CALCIUM CHANNEL PROTEIN 2"/>
    <property type="match status" value="1"/>
</dbReference>
<dbReference type="GO" id="GO:0019722">
    <property type="term" value="P:calcium-mediated signaling"/>
    <property type="evidence" value="ECO:0007669"/>
    <property type="project" value="TreeGrafter"/>
</dbReference>
<dbReference type="Pfam" id="PF00520">
    <property type="entry name" value="Ion_trans"/>
    <property type="match status" value="1"/>
</dbReference>
<comment type="caution">
    <text evidence="7">The sequence shown here is derived from an EMBL/GenBank/DDBJ whole genome shotgun (WGS) entry which is preliminary data.</text>
</comment>
<organism evidence="7 8">
    <name type="scientific">Bugula neritina</name>
    <name type="common">Brown bryozoan</name>
    <name type="synonym">Sertularia neritina</name>
    <dbReference type="NCBI Taxonomy" id="10212"/>
    <lineage>
        <taxon>Eukaryota</taxon>
        <taxon>Metazoa</taxon>
        <taxon>Spiralia</taxon>
        <taxon>Lophotrochozoa</taxon>
        <taxon>Bryozoa</taxon>
        <taxon>Gymnolaemata</taxon>
        <taxon>Cheilostomatida</taxon>
        <taxon>Flustrina</taxon>
        <taxon>Buguloidea</taxon>
        <taxon>Bugulidae</taxon>
        <taxon>Bugula</taxon>
    </lineage>
</organism>
<dbReference type="InterPro" id="IPR027359">
    <property type="entry name" value="Volt_channel_dom_sf"/>
</dbReference>
<dbReference type="InterPro" id="IPR028798">
    <property type="entry name" value="TPC2"/>
</dbReference>
<evidence type="ECO:0000256" key="4">
    <source>
        <dbReference type="ARBA" id="ARBA00023136"/>
    </source>
</evidence>
<name>A0A7J7JU18_BUGNE</name>
<feature type="transmembrane region" description="Helical" evidence="5">
    <location>
        <begin position="12"/>
        <end position="35"/>
    </location>
</feature>
<keyword evidence="3 5" id="KW-1133">Transmembrane helix</keyword>
<feature type="transmembrane region" description="Helical" evidence="5">
    <location>
        <begin position="343"/>
        <end position="363"/>
    </location>
</feature>
<dbReference type="OrthoDB" id="416585at2759"/>
<gene>
    <name evidence="7" type="ORF">EB796_012302</name>
</gene>
<feature type="transmembrane region" description="Helical" evidence="5">
    <location>
        <begin position="233"/>
        <end position="251"/>
    </location>
</feature>
<proteinExistence type="predicted"/>
<evidence type="ECO:0000313" key="8">
    <source>
        <dbReference type="Proteomes" id="UP000593567"/>
    </source>
</evidence>
<keyword evidence="2 5" id="KW-0812">Transmembrane</keyword>
<sequence length="465" mass="53708">MMPAYKENRFSAFYFIVFLMIGLYCLMNMLTAVIYNQFRGYFKASMTSSLFRRRLGIRAAFEMLRNRQLLLERVSVSVQIQSDTGVPKQAVLSTLPKVRISEAARCRVQSALSSFPEYITSDQLQEIFDSYNKKSSADSQVPPIPWLPENTVLFKLQRILVHPMFGYFGCGVVLSNVIAISVLFSTQYDKSLESSHSAIHMMNVCFACYYVLEKMLLMWANGKKRFIKSKAELFDTVILFALVVLEVVFLSRYGSEVFLSTNSSSLDSTHLAWQLVKTINLLIILRLIRLLPQIQALYYLFAILGMELFEGKIVAPSNTTGESEYSCGTYEQLGYWANNFDDFAAALVVLWNIMVVNNWHVFLDVYSRKVSPWSQLYFIVFWILSVIVSVNLFTAIILENFIMRWDRHQLRLRALKDRSTSFTSTYSTTNPLSVHEMFRPDVEEPSEDELLAELQNNEYIYFQNL</sequence>
<evidence type="ECO:0000256" key="5">
    <source>
        <dbReference type="SAM" id="Phobius"/>
    </source>
</evidence>
<dbReference type="GO" id="GO:0005765">
    <property type="term" value="C:lysosomal membrane"/>
    <property type="evidence" value="ECO:0007669"/>
    <property type="project" value="InterPro"/>
</dbReference>
<dbReference type="InterPro" id="IPR005821">
    <property type="entry name" value="Ion_trans_dom"/>
</dbReference>
<dbReference type="GO" id="GO:0075509">
    <property type="term" value="P:endocytosis involved in viral entry into host cell"/>
    <property type="evidence" value="ECO:0007669"/>
    <property type="project" value="TreeGrafter"/>
</dbReference>
<evidence type="ECO:0000256" key="2">
    <source>
        <dbReference type="ARBA" id="ARBA00022692"/>
    </source>
</evidence>
<evidence type="ECO:0000313" key="7">
    <source>
        <dbReference type="EMBL" id="KAF6029423.1"/>
    </source>
</evidence>
<dbReference type="PANTHER" id="PTHR46768:SF1">
    <property type="entry name" value="TWO PORE CHANNEL PROTEIN 2"/>
    <property type="match status" value="1"/>
</dbReference>
<feature type="transmembrane region" description="Helical" evidence="5">
    <location>
        <begin position="196"/>
        <end position="212"/>
    </location>
</feature>
<accession>A0A7J7JU18</accession>
<dbReference type="Gene3D" id="1.20.120.350">
    <property type="entry name" value="Voltage-gated potassium channels. Chain C"/>
    <property type="match status" value="1"/>
</dbReference>